<name>A0A1M5N7M4_9GAMM</name>
<proteinExistence type="predicted"/>
<dbReference type="STRING" id="1122206.SAMN02745753_04599"/>
<gene>
    <name evidence="3" type="ORF">SAMN02745753_04599</name>
</gene>
<accession>A0A1M5N7M4</accession>
<feature type="transmembrane region" description="Helical" evidence="2">
    <location>
        <begin position="71"/>
        <end position="89"/>
    </location>
</feature>
<evidence type="ECO:0000256" key="1">
    <source>
        <dbReference type="SAM" id="MobiDB-lite"/>
    </source>
</evidence>
<keyword evidence="2" id="KW-0472">Membrane</keyword>
<keyword evidence="2" id="KW-0812">Transmembrane</keyword>
<sequence>MPFYLEIIICVSLLIGGIFLLIGSYGLARLPDIYMRLHSPTKASTLGITGVLVASMIFQSHLKGFLSIQEFLITLFLLITAPVAANMIAKTALHYRTKPLEKTQNQELMETIRNRETPNQSHDQQ</sequence>
<dbReference type="PANTHER" id="PTHR34703">
    <property type="entry name" value="ANTIPORTER SUBUNIT MNHG2-RELATED"/>
    <property type="match status" value="1"/>
</dbReference>
<protein>
    <submittedName>
        <fullName evidence="3">Multisubunit potassium/proton antiporter, PhaG subunit</fullName>
    </submittedName>
</protein>
<dbReference type="RefSeq" id="WP_072842407.1">
    <property type="nucleotide sequence ID" value="NZ_FQVF01000034.1"/>
</dbReference>
<evidence type="ECO:0000313" key="4">
    <source>
        <dbReference type="Proteomes" id="UP000184517"/>
    </source>
</evidence>
<evidence type="ECO:0000256" key="2">
    <source>
        <dbReference type="SAM" id="Phobius"/>
    </source>
</evidence>
<dbReference type="OrthoDB" id="9813804at2"/>
<dbReference type="Proteomes" id="UP000184517">
    <property type="component" value="Unassembled WGS sequence"/>
</dbReference>
<dbReference type="NCBIfam" id="NF009316">
    <property type="entry name" value="PRK12674.1-5"/>
    <property type="match status" value="1"/>
</dbReference>
<evidence type="ECO:0000313" key="3">
    <source>
        <dbReference type="EMBL" id="SHG85475.1"/>
    </source>
</evidence>
<organism evidence="3 4">
    <name type="scientific">Marinomonas polaris DSM 16579</name>
    <dbReference type="NCBI Taxonomy" id="1122206"/>
    <lineage>
        <taxon>Bacteria</taxon>
        <taxon>Pseudomonadati</taxon>
        <taxon>Pseudomonadota</taxon>
        <taxon>Gammaproteobacteria</taxon>
        <taxon>Oceanospirillales</taxon>
        <taxon>Oceanospirillaceae</taxon>
        <taxon>Marinomonas</taxon>
    </lineage>
</organism>
<keyword evidence="2" id="KW-1133">Transmembrane helix</keyword>
<feature type="transmembrane region" description="Helical" evidence="2">
    <location>
        <begin position="6"/>
        <end position="28"/>
    </location>
</feature>
<dbReference type="Pfam" id="PF03334">
    <property type="entry name" value="PhaG_MnhG_YufB"/>
    <property type="match status" value="1"/>
</dbReference>
<dbReference type="EMBL" id="FQVF01000034">
    <property type="protein sequence ID" value="SHG85475.1"/>
    <property type="molecule type" value="Genomic_DNA"/>
</dbReference>
<feature type="region of interest" description="Disordered" evidence="1">
    <location>
        <begin position="104"/>
        <end position="125"/>
    </location>
</feature>
<dbReference type="AlphaFoldDB" id="A0A1M5N7M4"/>
<dbReference type="PANTHER" id="PTHR34703:SF1">
    <property type="entry name" value="ANTIPORTER SUBUNIT MNHG2-RELATED"/>
    <property type="match status" value="1"/>
</dbReference>
<dbReference type="GO" id="GO:0015385">
    <property type="term" value="F:sodium:proton antiporter activity"/>
    <property type="evidence" value="ECO:0007669"/>
    <property type="project" value="TreeGrafter"/>
</dbReference>
<dbReference type="NCBIfam" id="TIGR01300">
    <property type="entry name" value="CPA3_mnhG_phaG"/>
    <property type="match status" value="1"/>
</dbReference>
<reference evidence="4" key="1">
    <citation type="submission" date="2016-11" db="EMBL/GenBank/DDBJ databases">
        <authorList>
            <person name="Varghese N."/>
            <person name="Submissions S."/>
        </authorList>
    </citation>
    <scope>NUCLEOTIDE SEQUENCE [LARGE SCALE GENOMIC DNA]</scope>
    <source>
        <strain evidence="4">DSM 16579</strain>
    </source>
</reference>
<keyword evidence="4" id="KW-1185">Reference proteome</keyword>
<dbReference type="InterPro" id="IPR005133">
    <property type="entry name" value="PhaG_MnhG_YufB"/>
</dbReference>